<dbReference type="Proteomes" id="UP000016496">
    <property type="component" value="Unassembled WGS sequence"/>
</dbReference>
<protein>
    <submittedName>
        <fullName evidence="1">Uncharacterized protein</fullName>
    </submittedName>
</protein>
<dbReference type="EMBL" id="AWSV01000182">
    <property type="protein sequence ID" value="ERI80838.1"/>
    <property type="molecule type" value="Genomic_DNA"/>
</dbReference>
<gene>
    <name evidence="1" type="ORF">HMPREF1981_03575</name>
</gene>
<dbReference type="AlphaFoldDB" id="U2CA04"/>
<name>U2CA04_9BACE</name>
<dbReference type="GeneID" id="99754093"/>
<accession>U2CA04</accession>
<dbReference type="HOGENOM" id="CLU_1851166_0_0_10"/>
<proteinExistence type="predicted"/>
<sequence length="138" mass="15935">MAAQITLAFSLTPSGQRFSRVKDKRNEAKRRNRQLCNCTNGGDGRLLFLAETSSLQNTIRLRRFSRLSPRELLFKQSKASFKPKRTLVQTKQNFIETEKGLSSGKLKAHSCRKEYLFKQRKAPFKPKRAFVQTKESPI</sequence>
<organism evidence="1 2">
    <name type="scientific">Bacteroides pyogenes F0041</name>
    <dbReference type="NCBI Taxonomy" id="1321819"/>
    <lineage>
        <taxon>Bacteria</taxon>
        <taxon>Pseudomonadati</taxon>
        <taxon>Bacteroidota</taxon>
        <taxon>Bacteroidia</taxon>
        <taxon>Bacteroidales</taxon>
        <taxon>Bacteroidaceae</taxon>
        <taxon>Bacteroides</taxon>
    </lineage>
</organism>
<reference evidence="1 2" key="1">
    <citation type="submission" date="2013-08" db="EMBL/GenBank/DDBJ databases">
        <authorList>
            <person name="Weinstock G."/>
            <person name="Sodergren E."/>
            <person name="Wylie T."/>
            <person name="Fulton L."/>
            <person name="Fulton R."/>
            <person name="Fronick C."/>
            <person name="O'Laughlin M."/>
            <person name="Godfrey J."/>
            <person name="Miner T."/>
            <person name="Herter B."/>
            <person name="Appelbaum E."/>
            <person name="Cordes M."/>
            <person name="Lek S."/>
            <person name="Wollam A."/>
            <person name="Pepin K.H."/>
            <person name="Palsikar V.B."/>
            <person name="Mitreva M."/>
            <person name="Wilson R.K."/>
        </authorList>
    </citation>
    <scope>NUCLEOTIDE SEQUENCE [LARGE SCALE GENOMIC DNA]</scope>
    <source>
        <strain evidence="1 2">F0041</strain>
    </source>
</reference>
<evidence type="ECO:0000313" key="1">
    <source>
        <dbReference type="EMBL" id="ERI80838.1"/>
    </source>
</evidence>
<comment type="caution">
    <text evidence="1">The sequence shown here is derived from an EMBL/GenBank/DDBJ whole genome shotgun (WGS) entry which is preliminary data.</text>
</comment>
<dbReference type="RefSeq" id="WP_021647381.1">
    <property type="nucleotide sequence ID" value="NZ_KE993171.1"/>
</dbReference>
<evidence type="ECO:0000313" key="2">
    <source>
        <dbReference type="Proteomes" id="UP000016496"/>
    </source>
</evidence>